<accession>A0A8E2F276</accession>
<reference evidence="2 3" key="1">
    <citation type="journal article" date="2016" name="Nat. Commun.">
        <title>Ectomycorrhizal ecology is imprinted in the genome of the dominant symbiotic fungus Cenococcum geophilum.</title>
        <authorList>
            <consortium name="DOE Joint Genome Institute"/>
            <person name="Peter M."/>
            <person name="Kohler A."/>
            <person name="Ohm R.A."/>
            <person name="Kuo A."/>
            <person name="Krutzmann J."/>
            <person name="Morin E."/>
            <person name="Arend M."/>
            <person name="Barry K.W."/>
            <person name="Binder M."/>
            <person name="Choi C."/>
            <person name="Clum A."/>
            <person name="Copeland A."/>
            <person name="Grisel N."/>
            <person name="Haridas S."/>
            <person name="Kipfer T."/>
            <person name="LaButti K."/>
            <person name="Lindquist E."/>
            <person name="Lipzen A."/>
            <person name="Maire R."/>
            <person name="Meier B."/>
            <person name="Mihaltcheva S."/>
            <person name="Molinier V."/>
            <person name="Murat C."/>
            <person name="Poggeler S."/>
            <person name="Quandt C.A."/>
            <person name="Sperisen C."/>
            <person name="Tritt A."/>
            <person name="Tisserant E."/>
            <person name="Crous P.W."/>
            <person name="Henrissat B."/>
            <person name="Nehls U."/>
            <person name="Egli S."/>
            <person name="Spatafora J.W."/>
            <person name="Grigoriev I.V."/>
            <person name="Martin F.M."/>
        </authorList>
    </citation>
    <scope>NUCLEOTIDE SEQUENCE [LARGE SCALE GENOMIC DNA]</scope>
    <source>
        <strain evidence="2 3">CBS 207.34</strain>
    </source>
</reference>
<sequence length="257" mass="28829">MPTAYDQFILFGDSITQESGAQQRGFSFAPALQNAYIRRLDVVNRGLSGYNTDQALKVLPNIIPSPERVQVRFLMIFFGANDASLPEAVNKQHVPILRYKENLAKIITHPAIVAHKPRIVLVAPPPVNEYLIWVDEKDMGYDKPSRTALGTKSYADAACELGEELGIPVLNLWGAFMSKTGWSIGEPVPGSLNVVQNSILVDLLHDGLHFNPMGYQILYDELMKLIAKQWPDQLPDNLPYVLPRWNEPSEWVSFDSL</sequence>
<dbReference type="InterPro" id="IPR045136">
    <property type="entry name" value="Iah1-like"/>
</dbReference>
<dbReference type="CDD" id="cd01838">
    <property type="entry name" value="Isoamyl_acetate_hydrolase_like"/>
    <property type="match status" value="1"/>
</dbReference>
<keyword evidence="2" id="KW-0378">Hydrolase</keyword>
<dbReference type="PANTHER" id="PTHR14209">
    <property type="entry name" value="ISOAMYL ACETATE-HYDROLYZING ESTERASE 1"/>
    <property type="match status" value="1"/>
</dbReference>
<organism evidence="2 3">
    <name type="scientific">Glonium stellatum</name>
    <dbReference type="NCBI Taxonomy" id="574774"/>
    <lineage>
        <taxon>Eukaryota</taxon>
        <taxon>Fungi</taxon>
        <taxon>Dikarya</taxon>
        <taxon>Ascomycota</taxon>
        <taxon>Pezizomycotina</taxon>
        <taxon>Dothideomycetes</taxon>
        <taxon>Pleosporomycetidae</taxon>
        <taxon>Gloniales</taxon>
        <taxon>Gloniaceae</taxon>
        <taxon>Glonium</taxon>
    </lineage>
</organism>
<evidence type="ECO:0000313" key="3">
    <source>
        <dbReference type="Proteomes" id="UP000250140"/>
    </source>
</evidence>
<dbReference type="Gene3D" id="3.40.50.1110">
    <property type="entry name" value="SGNH hydrolase"/>
    <property type="match status" value="1"/>
</dbReference>
<dbReference type="AlphaFoldDB" id="A0A8E2F276"/>
<dbReference type="OrthoDB" id="671439at2759"/>
<feature type="domain" description="SGNH hydrolase-type esterase" evidence="1">
    <location>
        <begin position="10"/>
        <end position="217"/>
    </location>
</feature>
<proteinExistence type="predicted"/>
<name>A0A8E2F276_9PEZI</name>
<dbReference type="PANTHER" id="PTHR14209:SF19">
    <property type="entry name" value="ISOAMYL ACETATE-HYDROLYZING ESTERASE 1 HOMOLOG"/>
    <property type="match status" value="1"/>
</dbReference>
<gene>
    <name evidence="2" type="ORF">AOQ84DRAFT_317261</name>
</gene>
<dbReference type="Proteomes" id="UP000250140">
    <property type="component" value="Unassembled WGS sequence"/>
</dbReference>
<dbReference type="GO" id="GO:0016787">
    <property type="term" value="F:hydrolase activity"/>
    <property type="evidence" value="ECO:0007669"/>
    <property type="project" value="UniProtKB-KW"/>
</dbReference>
<protein>
    <submittedName>
        <fullName evidence="2">SGNH hydrolase</fullName>
    </submittedName>
</protein>
<dbReference type="EMBL" id="KV749475">
    <property type="protein sequence ID" value="OCL09250.1"/>
    <property type="molecule type" value="Genomic_DNA"/>
</dbReference>
<dbReference type="InterPro" id="IPR036514">
    <property type="entry name" value="SGNH_hydro_sf"/>
</dbReference>
<dbReference type="SUPFAM" id="SSF52266">
    <property type="entry name" value="SGNH hydrolase"/>
    <property type="match status" value="1"/>
</dbReference>
<evidence type="ECO:0000313" key="2">
    <source>
        <dbReference type="EMBL" id="OCL09250.1"/>
    </source>
</evidence>
<dbReference type="Pfam" id="PF13472">
    <property type="entry name" value="Lipase_GDSL_2"/>
    <property type="match status" value="1"/>
</dbReference>
<evidence type="ECO:0000259" key="1">
    <source>
        <dbReference type="Pfam" id="PF13472"/>
    </source>
</evidence>
<keyword evidence="3" id="KW-1185">Reference proteome</keyword>
<dbReference type="InterPro" id="IPR013830">
    <property type="entry name" value="SGNH_hydro"/>
</dbReference>